<gene>
    <name evidence="2" type="ORF">HNR44_001486</name>
</gene>
<dbReference type="RefSeq" id="WP_184403408.1">
    <property type="nucleotide sequence ID" value="NZ_JACHHJ010000001.1"/>
</dbReference>
<keyword evidence="3" id="KW-1185">Reference proteome</keyword>
<evidence type="ECO:0000313" key="3">
    <source>
        <dbReference type="Proteomes" id="UP000568839"/>
    </source>
</evidence>
<sequence>MNWKWAFFILLAINVIIAGSFWLLLSPIGSDSPSPSEIQEAPEEGEVFFSAETSIDQINTYLSTENDGFRIQKEGDEFVFTGTFEFFGVNFDVDLYLLPMVTDSGNLRLEENGVAIGALELPGSTVLEVIRQQADMPEWVHIYPDEGVIDVDINDIDIGDELYLRIGSLDTETITFEGVHEGDIS</sequence>
<feature type="transmembrane region" description="Helical" evidence="1">
    <location>
        <begin position="6"/>
        <end position="25"/>
    </location>
</feature>
<reference evidence="2 3" key="1">
    <citation type="submission" date="2020-08" db="EMBL/GenBank/DDBJ databases">
        <title>Genomic Encyclopedia of Type Strains, Phase IV (KMG-IV): sequencing the most valuable type-strain genomes for metagenomic binning, comparative biology and taxonomic classification.</title>
        <authorList>
            <person name="Goeker M."/>
        </authorList>
    </citation>
    <scope>NUCLEOTIDE SEQUENCE [LARGE SCALE GENOMIC DNA]</scope>
    <source>
        <strain evidence="2 3">DSM 21769</strain>
    </source>
</reference>
<dbReference type="InterPro" id="IPR018672">
    <property type="entry name" value="DUF2140"/>
</dbReference>
<organism evidence="2 3">
    <name type="scientific">Geomicrobium halophilum</name>
    <dbReference type="NCBI Taxonomy" id="549000"/>
    <lineage>
        <taxon>Bacteria</taxon>
        <taxon>Bacillati</taxon>
        <taxon>Bacillota</taxon>
        <taxon>Bacilli</taxon>
        <taxon>Bacillales</taxon>
        <taxon>Geomicrobium</taxon>
    </lineage>
</organism>
<proteinExistence type="predicted"/>
<dbReference type="AlphaFoldDB" id="A0A841PKZ7"/>
<accession>A0A841PKZ7</accession>
<keyword evidence="1" id="KW-1133">Transmembrane helix</keyword>
<dbReference type="Proteomes" id="UP000568839">
    <property type="component" value="Unassembled WGS sequence"/>
</dbReference>
<protein>
    <submittedName>
        <fullName evidence="2">Uncharacterized protein YpmS</fullName>
    </submittedName>
</protein>
<evidence type="ECO:0000313" key="2">
    <source>
        <dbReference type="EMBL" id="MBB6449537.1"/>
    </source>
</evidence>
<dbReference type="EMBL" id="JACHHJ010000001">
    <property type="protein sequence ID" value="MBB6449537.1"/>
    <property type="molecule type" value="Genomic_DNA"/>
</dbReference>
<evidence type="ECO:0000256" key="1">
    <source>
        <dbReference type="SAM" id="Phobius"/>
    </source>
</evidence>
<dbReference type="Pfam" id="PF09911">
    <property type="entry name" value="DUF2140"/>
    <property type="match status" value="1"/>
</dbReference>
<keyword evidence="1" id="KW-0812">Transmembrane</keyword>
<name>A0A841PKZ7_9BACL</name>
<comment type="caution">
    <text evidence="2">The sequence shown here is derived from an EMBL/GenBank/DDBJ whole genome shotgun (WGS) entry which is preliminary data.</text>
</comment>
<keyword evidence="1" id="KW-0472">Membrane</keyword>